<feature type="domain" description="Protein kinase" evidence="12">
    <location>
        <begin position="179"/>
        <end position="468"/>
    </location>
</feature>
<comment type="caution">
    <text evidence="13">The sequence shown here is derived from an EMBL/GenBank/DDBJ whole genome shotgun (WGS) entry which is preliminary data.</text>
</comment>
<comment type="catalytic activity">
    <reaction evidence="9">
        <text>L-tyrosyl-[protein] + ATP = O-phospho-L-tyrosyl-[protein] + ADP + H(+)</text>
        <dbReference type="Rhea" id="RHEA:10596"/>
        <dbReference type="Rhea" id="RHEA-COMP:10136"/>
        <dbReference type="Rhea" id="RHEA-COMP:20101"/>
        <dbReference type="ChEBI" id="CHEBI:15378"/>
        <dbReference type="ChEBI" id="CHEBI:30616"/>
        <dbReference type="ChEBI" id="CHEBI:46858"/>
        <dbReference type="ChEBI" id="CHEBI:61978"/>
        <dbReference type="ChEBI" id="CHEBI:456216"/>
        <dbReference type="EC" id="2.7.10.1"/>
    </reaction>
</comment>
<dbReference type="GO" id="GO:0004714">
    <property type="term" value="F:transmembrane receptor protein tyrosine kinase activity"/>
    <property type="evidence" value="ECO:0007669"/>
    <property type="project" value="UniProtKB-EC"/>
</dbReference>
<gene>
    <name evidence="13" type="ORF">Fcan01_03190</name>
</gene>
<feature type="transmembrane region" description="Helical" evidence="11">
    <location>
        <begin position="72"/>
        <end position="93"/>
    </location>
</feature>
<evidence type="ECO:0000256" key="8">
    <source>
        <dbReference type="ARBA" id="ARBA00023137"/>
    </source>
</evidence>
<evidence type="ECO:0000256" key="9">
    <source>
        <dbReference type="ARBA" id="ARBA00051243"/>
    </source>
</evidence>
<keyword evidence="3" id="KW-0808">Transferase</keyword>
<proteinExistence type="predicted"/>
<dbReference type="AlphaFoldDB" id="A0A226F1U2"/>
<dbReference type="GO" id="GO:0012505">
    <property type="term" value="C:endomembrane system"/>
    <property type="evidence" value="ECO:0007669"/>
    <property type="project" value="UniProtKB-SubCell"/>
</dbReference>
<dbReference type="GO" id="GO:0048468">
    <property type="term" value="P:cell development"/>
    <property type="evidence" value="ECO:0007669"/>
    <property type="project" value="UniProtKB-ARBA"/>
</dbReference>
<sequence>MACIPNCGRCNYTKAPYCCGDHCEQHDLGILGHCQPSKGPLDYCVTSSSSSTASVSGGDGRTNNNAFGPTSIAILVICLTAFACALVGAAFFLRRNRKIRKINQGGLSALEIKQFLEGSLSHQNYPKLTETTPLTSVQDNIGAQLKADDDTQNQQTILKNVEEIPYDKKYEIPEKGFKLHEGDIIGSGAYGLVYKGELWGQIVAAKTVKPHSEKIYLKALLSEIKVLIHLGKHDNIVRLEILEGWILGAFTSYLNSGVIYLFLEYCEAGNLLNYLRANKSTTMSQNGNVEGSSENYKAKETDEQDSALNVDDFIIWSIQIANALRFLTDKKVIHGDIAARNILLYTRDLAKLTDFGLSRRLYEYTNYIKQGQTPLPWRWISLEGLRDMQFSTQSDVWSFGVTIWEIFTLGDVPYTGLNWSQEFVYQVMDGLRLPKPRGCDDTTYTLMKSCWNNDPQLRPTFVELHKKLLDLRNLRNYSNI</sequence>
<dbReference type="Proteomes" id="UP000198287">
    <property type="component" value="Unassembled WGS sequence"/>
</dbReference>
<dbReference type="InterPro" id="IPR017441">
    <property type="entry name" value="Protein_kinase_ATP_BS"/>
</dbReference>
<keyword evidence="8" id="KW-0829">Tyrosine-protein kinase</keyword>
<dbReference type="PROSITE" id="PS00109">
    <property type="entry name" value="PROTEIN_KINASE_TYR"/>
    <property type="match status" value="1"/>
</dbReference>
<keyword evidence="7 11" id="KW-0472">Membrane</keyword>
<evidence type="ECO:0000259" key="12">
    <source>
        <dbReference type="PROSITE" id="PS50011"/>
    </source>
</evidence>
<accession>A0A226F1U2</accession>
<evidence type="ECO:0000256" key="7">
    <source>
        <dbReference type="ARBA" id="ARBA00023136"/>
    </source>
</evidence>
<keyword evidence="5" id="KW-0418">Kinase</keyword>
<dbReference type="PRINTS" id="PR00109">
    <property type="entry name" value="TYRKINASE"/>
</dbReference>
<dbReference type="GO" id="GO:0050793">
    <property type="term" value="P:regulation of developmental process"/>
    <property type="evidence" value="ECO:0007669"/>
    <property type="project" value="UniProtKB-ARBA"/>
</dbReference>
<evidence type="ECO:0000256" key="11">
    <source>
        <dbReference type="SAM" id="Phobius"/>
    </source>
</evidence>
<keyword evidence="14" id="KW-1185">Reference proteome</keyword>
<evidence type="ECO:0000256" key="1">
    <source>
        <dbReference type="ARBA" id="ARBA00004167"/>
    </source>
</evidence>
<dbReference type="InterPro" id="IPR001245">
    <property type="entry name" value="Ser-Thr/Tyr_kinase_cat_dom"/>
</dbReference>
<feature type="binding site" evidence="10">
    <location>
        <position position="206"/>
    </location>
    <ligand>
        <name>ATP</name>
        <dbReference type="ChEBI" id="CHEBI:30616"/>
    </ligand>
</feature>
<dbReference type="GO" id="GO:0043235">
    <property type="term" value="C:receptor complex"/>
    <property type="evidence" value="ECO:0007669"/>
    <property type="project" value="TreeGrafter"/>
</dbReference>
<dbReference type="PANTHER" id="PTHR24416:SF600">
    <property type="entry name" value="PDGF- AND VEGF-RECEPTOR RELATED, ISOFORM J"/>
    <property type="match status" value="1"/>
</dbReference>
<dbReference type="GO" id="GO:0005886">
    <property type="term" value="C:plasma membrane"/>
    <property type="evidence" value="ECO:0007669"/>
    <property type="project" value="TreeGrafter"/>
</dbReference>
<dbReference type="SUPFAM" id="SSF56112">
    <property type="entry name" value="Protein kinase-like (PK-like)"/>
    <property type="match status" value="1"/>
</dbReference>
<keyword evidence="11" id="KW-1133">Transmembrane helix</keyword>
<evidence type="ECO:0000256" key="2">
    <source>
        <dbReference type="ARBA" id="ARBA00004308"/>
    </source>
</evidence>
<dbReference type="GO" id="GO:0051130">
    <property type="term" value="P:positive regulation of cellular component organization"/>
    <property type="evidence" value="ECO:0007669"/>
    <property type="project" value="UniProtKB-ARBA"/>
</dbReference>
<dbReference type="Pfam" id="PF07714">
    <property type="entry name" value="PK_Tyr_Ser-Thr"/>
    <property type="match status" value="1"/>
</dbReference>
<dbReference type="InterPro" id="IPR008266">
    <property type="entry name" value="Tyr_kinase_AS"/>
</dbReference>
<reference evidence="13 14" key="1">
    <citation type="submission" date="2015-12" db="EMBL/GenBank/DDBJ databases">
        <title>The genome of Folsomia candida.</title>
        <authorList>
            <person name="Faddeeva A."/>
            <person name="Derks M.F."/>
            <person name="Anvar Y."/>
            <person name="Smit S."/>
            <person name="Van Straalen N."/>
            <person name="Roelofs D."/>
        </authorList>
    </citation>
    <scope>NUCLEOTIDE SEQUENCE [LARGE SCALE GENOMIC DNA]</scope>
    <source>
        <strain evidence="13 14">VU population</strain>
        <tissue evidence="13">Whole body</tissue>
    </source>
</reference>
<evidence type="ECO:0000256" key="6">
    <source>
        <dbReference type="ARBA" id="ARBA00022840"/>
    </source>
</evidence>
<keyword evidence="6 10" id="KW-0067">ATP-binding</keyword>
<dbReference type="InterPro" id="IPR050122">
    <property type="entry name" value="RTK"/>
</dbReference>
<evidence type="ECO:0000313" key="13">
    <source>
        <dbReference type="EMBL" id="OXA63171.1"/>
    </source>
</evidence>
<dbReference type="PROSITE" id="PS00107">
    <property type="entry name" value="PROTEIN_KINASE_ATP"/>
    <property type="match status" value="1"/>
</dbReference>
<keyword evidence="13" id="KW-0675">Receptor</keyword>
<dbReference type="GO" id="GO:0007169">
    <property type="term" value="P:cell surface receptor protein tyrosine kinase signaling pathway"/>
    <property type="evidence" value="ECO:0007669"/>
    <property type="project" value="TreeGrafter"/>
</dbReference>
<dbReference type="FunFam" id="1.10.510.10:FF:001512">
    <property type="entry name" value="Receptor tyrosine-protein kinase erbB-2"/>
    <property type="match status" value="1"/>
</dbReference>
<protein>
    <submittedName>
        <fullName evidence="13">Vascular endothelial growth factor receptor 1</fullName>
    </submittedName>
</protein>
<evidence type="ECO:0000313" key="14">
    <source>
        <dbReference type="Proteomes" id="UP000198287"/>
    </source>
</evidence>
<dbReference type="EMBL" id="LNIX01000001">
    <property type="protein sequence ID" value="OXA63171.1"/>
    <property type="molecule type" value="Genomic_DNA"/>
</dbReference>
<dbReference type="CDD" id="cd00192">
    <property type="entry name" value="PTKc"/>
    <property type="match status" value="1"/>
</dbReference>
<comment type="subcellular location">
    <subcellularLocation>
        <location evidence="2">Endomembrane system</location>
    </subcellularLocation>
    <subcellularLocation>
        <location evidence="1">Membrane</location>
        <topology evidence="1">Single-pass membrane protein</topology>
    </subcellularLocation>
</comment>
<dbReference type="GO" id="GO:0030182">
    <property type="term" value="P:neuron differentiation"/>
    <property type="evidence" value="ECO:0007669"/>
    <property type="project" value="UniProtKB-ARBA"/>
</dbReference>
<keyword evidence="4 10" id="KW-0547">Nucleotide-binding</keyword>
<dbReference type="InterPro" id="IPR000719">
    <property type="entry name" value="Prot_kinase_dom"/>
</dbReference>
<name>A0A226F1U2_FOLCA</name>
<dbReference type="OrthoDB" id="3256376at2759"/>
<dbReference type="Gene3D" id="3.30.200.20">
    <property type="entry name" value="Phosphorylase Kinase, domain 1"/>
    <property type="match status" value="1"/>
</dbReference>
<dbReference type="Gene3D" id="1.10.510.10">
    <property type="entry name" value="Transferase(Phosphotransferase) domain 1"/>
    <property type="match status" value="1"/>
</dbReference>
<dbReference type="InterPro" id="IPR011009">
    <property type="entry name" value="Kinase-like_dom_sf"/>
</dbReference>
<keyword evidence="11" id="KW-0812">Transmembrane</keyword>
<evidence type="ECO:0000256" key="5">
    <source>
        <dbReference type="ARBA" id="ARBA00022777"/>
    </source>
</evidence>
<evidence type="ECO:0000256" key="4">
    <source>
        <dbReference type="ARBA" id="ARBA00022741"/>
    </source>
</evidence>
<dbReference type="PROSITE" id="PS50011">
    <property type="entry name" value="PROTEIN_KINASE_DOM"/>
    <property type="match status" value="1"/>
</dbReference>
<dbReference type="PANTHER" id="PTHR24416">
    <property type="entry name" value="TYROSINE-PROTEIN KINASE RECEPTOR"/>
    <property type="match status" value="1"/>
</dbReference>
<dbReference type="GO" id="GO:0005524">
    <property type="term" value="F:ATP binding"/>
    <property type="evidence" value="ECO:0007669"/>
    <property type="project" value="UniProtKB-UniRule"/>
</dbReference>
<organism evidence="13 14">
    <name type="scientific">Folsomia candida</name>
    <name type="common">Springtail</name>
    <dbReference type="NCBI Taxonomy" id="158441"/>
    <lineage>
        <taxon>Eukaryota</taxon>
        <taxon>Metazoa</taxon>
        <taxon>Ecdysozoa</taxon>
        <taxon>Arthropoda</taxon>
        <taxon>Hexapoda</taxon>
        <taxon>Collembola</taxon>
        <taxon>Entomobryomorpha</taxon>
        <taxon>Isotomoidea</taxon>
        <taxon>Isotomidae</taxon>
        <taxon>Proisotominae</taxon>
        <taxon>Folsomia</taxon>
    </lineage>
</organism>
<evidence type="ECO:0000256" key="10">
    <source>
        <dbReference type="PROSITE-ProRule" id="PRU10141"/>
    </source>
</evidence>
<evidence type="ECO:0000256" key="3">
    <source>
        <dbReference type="ARBA" id="ARBA00022679"/>
    </source>
</evidence>